<keyword evidence="3" id="KW-1185">Reference proteome</keyword>
<proteinExistence type="predicted"/>
<dbReference type="EMBL" id="MORL01000008">
    <property type="protein sequence ID" value="OIN58100.1"/>
    <property type="molecule type" value="Genomic_DNA"/>
</dbReference>
<evidence type="ECO:0000313" key="3">
    <source>
        <dbReference type="Proteomes" id="UP000181790"/>
    </source>
</evidence>
<dbReference type="Proteomes" id="UP000181790">
    <property type="component" value="Unassembled WGS sequence"/>
</dbReference>
<keyword evidence="1" id="KW-0732">Signal</keyword>
<organism evidence="2 3">
    <name type="scientific">Arsenicibacter rosenii</name>
    <dbReference type="NCBI Taxonomy" id="1750698"/>
    <lineage>
        <taxon>Bacteria</taxon>
        <taxon>Pseudomonadati</taxon>
        <taxon>Bacteroidota</taxon>
        <taxon>Cytophagia</taxon>
        <taxon>Cytophagales</taxon>
        <taxon>Spirosomataceae</taxon>
        <taxon>Arsenicibacter</taxon>
    </lineage>
</organism>
<evidence type="ECO:0000313" key="2">
    <source>
        <dbReference type="EMBL" id="OIN58100.1"/>
    </source>
</evidence>
<feature type="chain" id="PRO_5010317082" evidence="1">
    <location>
        <begin position="17"/>
        <end position="461"/>
    </location>
</feature>
<evidence type="ECO:0000256" key="1">
    <source>
        <dbReference type="SAM" id="SignalP"/>
    </source>
</evidence>
<dbReference type="AlphaFoldDB" id="A0A1S2VI65"/>
<feature type="signal peptide" evidence="1">
    <location>
        <begin position="1"/>
        <end position="16"/>
    </location>
</feature>
<reference evidence="2 3" key="1">
    <citation type="submission" date="2016-10" db="EMBL/GenBank/DDBJ databases">
        <title>Arsenicibacter rosenii gen. nov., sp. nov., an efficient arsenic-methylating bacterium isolated from an arsenic-contaminated paddy soil.</title>
        <authorList>
            <person name="Huang K."/>
        </authorList>
    </citation>
    <scope>NUCLEOTIDE SEQUENCE [LARGE SCALE GENOMIC DNA]</scope>
    <source>
        <strain evidence="2 3">SM-1</strain>
    </source>
</reference>
<sequence>MVCLLFLLAGHVPALAQQGIRYAVRLLADKVTYQVSLSSTVTLTGAEQITNSGQVTIVGLAGRLNITNVQSVNGQWSNNTTVRAPSQSPGYDYFIFGLTPNTPQIPYSSTQETVLFTFQSSGACPGAVEIWTSTDPFRPNPPVQTINVGNDLTALGFRNGSTLYNAWLGNYNAGQANCETPSTVTLRVKALLQGALAGTSDGLMRDDLRTNGVLPLTTPYSSTVSTRFNQTGGGGNETAPATVTTVTGADAVVDWVLVELRNPANTSAVVATRSALVQRDGDVVSPADGTSPLSFTGLSGSSFYVSIKHRNHLGVMTASPQTLSATISSVDFTTLAAANVWSTTANGYDYNGYEMVSVGGKNALWAGDANHDGKVVYTGLTTDLNTIFTEVLTAPGNTVNQLYNYNSAVGYYYGDVNMNGKVSYQAVGNDSQTIFTNLLTNYLLNSAKLYNFTFFVEQIPN</sequence>
<name>A0A1S2VI65_9BACT</name>
<protein>
    <submittedName>
        <fullName evidence="2">Uncharacterized protein</fullName>
    </submittedName>
</protein>
<accession>A0A1S2VI65</accession>
<comment type="caution">
    <text evidence="2">The sequence shown here is derived from an EMBL/GenBank/DDBJ whole genome shotgun (WGS) entry which is preliminary data.</text>
</comment>
<gene>
    <name evidence="2" type="ORF">BLX24_16370</name>
</gene>